<dbReference type="EMBL" id="JARPXM010000007">
    <property type="protein sequence ID" value="MDT2538333.1"/>
    <property type="molecule type" value="Genomic_DNA"/>
</dbReference>
<evidence type="ECO:0000313" key="3">
    <source>
        <dbReference type="Proteomes" id="UP001249240"/>
    </source>
</evidence>
<keyword evidence="1" id="KW-0175">Coiled coil</keyword>
<dbReference type="RefSeq" id="WP_010745673.1">
    <property type="nucleotide sequence ID" value="NZ_CABLCA010000045.1"/>
</dbReference>
<accession>A0AAW8SU31</accession>
<organism evidence="2 3">
    <name type="scientific">Enterococcus raffinosus</name>
    <dbReference type="NCBI Taxonomy" id="71452"/>
    <lineage>
        <taxon>Bacteria</taxon>
        <taxon>Bacillati</taxon>
        <taxon>Bacillota</taxon>
        <taxon>Bacilli</taxon>
        <taxon>Lactobacillales</taxon>
        <taxon>Enterococcaceae</taxon>
        <taxon>Enterococcus</taxon>
    </lineage>
</organism>
<evidence type="ECO:0000256" key="1">
    <source>
        <dbReference type="SAM" id="Coils"/>
    </source>
</evidence>
<protein>
    <recommendedName>
        <fullName evidence="4">50S ribosomal protein L29</fullName>
    </recommendedName>
</protein>
<evidence type="ECO:0008006" key="4">
    <source>
        <dbReference type="Google" id="ProtNLM"/>
    </source>
</evidence>
<gene>
    <name evidence="2" type="ORF">P7D78_09365</name>
</gene>
<comment type="caution">
    <text evidence="2">The sequence shown here is derived from an EMBL/GenBank/DDBJ whole genome shotgun (WGS) entry which is preliminary data.</text>
</comment>
<feature type="coiled-coil region" evidence="1">
    <location>
        <begin position="5"/>
        <end position="56"/>
    </location>
</feature>
<name>A0AAW8SU31_9ENTE</name>
<dbReference type="AlphaFoldDB" id="A0AAW8SU31"/>
<evidence type="ECO:0000313" key="2">
    <source>
        <dbReference type="EMBL" id="MDT2538333.1"/>
    </source>
</evidence>
<reference evidence="2" key="1">
    <citation type="submission" date="2023-03" db="EMBL/GenBank/DDBJ databases">
        <authorList>
            <person name="Shen W."/>
            <person name="Cai J."/>
        </authorList>
    </citation>
    <scope>NUCLEOTIDE SEQUENCE</scope>
    <source>
        <strain evidence="2">B646-2</strain>
    </source>
</reference>
<dbReference type="Proteomes" id="UP001249240">
    <property type="component" value="Unassembled WGS sequence"/>
</dbReference>
<proteinExistence type="predicted"/>
<sequence>MNTKIDTKRTELSHLKRELKLFEKLSPGNVPIALEAKRVERKIQHLTKEISELKKS</sequence>